<dbReference type="AlphaFoldDB" id="A0AAV7MBZ4"/>
<keyword evidence="3" id="KW-1185">Reference proteome</keyword>
<accession>A0AAV7MBZ4</accession>
<evidence type="ECO:0000313" key="3">
    <source>
        <dbReference type="Proteomes" id="UP001066276"/>
    </source>
</evidence>
<evidence type="ECO:0000313" key="2">
    <source>
        <dbReference type="EMBL" id="KAJ1100054.1"/>
    </source>
</evidence>
<organism evidence="2 3">
    <name type="scientific">Pleurodeles waltl</name>
    <name type="common">Iberian ribbed newt</name>
    <dbReference type="NCBI Taxonomy" id="8319"/>
    <lineage>
        <taxon>Eukaryota</taxon>
        <taxon>Metazoa</taxon>
        <taxon>Chordata</taxon>
        <taxon>Craniata</taxon>
        <taxon>Vertebrata</taxon>
        <taxon>Euteleostomi</taxon>
        <taxon>Amphibia</taxon>
        <taxon>Batrachia</taxon>
        <taxon>Caudata</taxon>
        <taxon>Salamandroidea</taxon>
        <taxon>Salamandridae</taxon>
        <taxon>Pleurodelinae</taxon>
        <taxon>Pleurodeles</taxon>
    </lineage>
</organism>
<name>A0AAV7MBZ4_PLEWA</name>
<gene>
    <name evidence="2" type="ORF">NDU88_005143</name>
</gene>
<evidence type="ECO:0000256" key="1">
    <source>
        <dbReference type="SAM" id="MobiDB-lite"/>
    </source>
</evidence>
<proteinExistence type="predicted"/>
<feature type="region of interest" description="Disordered" evidence="1">
    <location>
        <begin position="1"/>
        <end position="87"/>
    </location>
</feature>
<reference evidence="2" key="1">
    <citation type="journal article" date="2022" name="bioRxiv">
        <title>Sequencing and chromosome-scale assembly of the giantPleurodeles waltlgenome.</title>
        <authorList>
            <person name="Brown T."/>
            <person name="Elewa A."/>
            <person name="Iarovenko S."/>
            <person name="Subramanian E."/>
            <person name="Araus A.J."/>
            <person name="Petzold A."/>
            <person name="Susuki M."/>
            <person name="Suzuki K.-i.T."/>
            <person name="Hayashi T."/>
            <person name="Toyoda A."/>
            <person name="Oliveira C."/>
            <person name="Osipova E."/>
            <person name="Leigh N.D."/>
            <person name="Simon A."/>
            <person name="Yun M.H."/>
        </authorList>
    </citation>
    <scope>NUCLEOTIDE SEQUENCE</scope>
    <source>
        <strain evidence="2">20211129_DDA</strain>
        <tissue evidence="2">Liver</tissue>
    </source>
</reference>
<dbReference type="Proteomes" id="UP001066276">
    <property type="component" value="Chromosome 10"/>
</dbReference>
<dbReference type="EMBL" id="JANPWB010000014">
    <property type="protein sequence ID" value="KAJ1100054.1"/>
    <property type="molecule type" value="Genomic_DNA"/>
</dbReference>
<sequence length="154" mass="17343">MPWGTSTDERGPWGTSGDVFVDPEALGPEQRIAETPVDVGFLKARENEKRSTPPLQQEQKKTNKPTATEGEENSALVRQPSHVPGNKAKVEIDAENDLWDLKKTKVFEVPEGIMDDDEWKGFKAHKLLLQRLELSILQKKICLLKLELAVKLET</sequence>
<comment type="caution">
    <text evidence="2">The sequence shown here is derived from an EMBL/GenBank/DDBJ whole genome shotgun (WGS) entry which is preliminary data.</text>
</comment>
<protein>
    <submittedName>
        <fullName evidence="2">Uncharacterized protein</fullName>
    </submittedName>
</protein>